<dbReference type="Pfam" id="PF04345">
    <property type="entry name" value="Chor_lyase"/>
    <property type="match status" value="1"/>
</dbReference>
<protein>
    <recommendedName>
        <fullName evidence="4">Probable chorismate pyruvate-lyase</fullName>
        <shortName evidence="4">CL</shortName>
        <shortName evidence="4">CPL</shortName>
        <ecNumber evidence="4">4.1.3.40</ecNumber>
    </recommendedName>
</protein>
<reference evidence="5 6" key="1">
    <citation type="submission" date="2019-11" db="EMBL/GenBank/DDBJ databases">
        <title>P. haliotis isolates from Z. marina roots.</title>
        <authorList>
            <person name="Cohen M."/>
            <person name="Jospin G."/>
            <person name="Eisen J.A."/>
            <person name="Coil D.A."/>
        </authorList>
    </citation>
    <scope>NUCLEOTIDE SEQUENCE [LARGE SCALE GENOMIC DNA]</scope>
    <source>
        <strain evidence="5 6">UCD-MCMsp1aY</strain>
    </source>
</reference>
<comment type="caution">
    <text evidence="5">The sequence shown here is derived from an EMBL/GenBank/DDBJ whole genome shotgun (WGS) entry which is preliminary data.</text>
</comment>
<comment type="function">
    <text evidence="4">Removes the pyruvyl group from chorismate, with concomitant aromatization of the ring, to provide 4-hydroxybenzoate (4HB) for the ubiquinone pathway.</text>
</comment>
<evidence type="ECO:0000256" key="2">
    <source>
        <dbReference type="ARBA" id="ARBA00022688"/>
    </source>
</evidence>
<dbReference type="PANTHER" id="PTHR38683:SF1">
    <property type="entry name" value="CHORISMATE PYRUVATE-LYASE"/>
    <property type="match status" value="1"/>
</dbReference>
<comment type="similarity">
    <text evidence="4">Belongs to the UbiC family.</text>
</comment>
<dbReference type="GO" id="GO:0008813">
    <property type="term" value="F:chorismate lyase activity"/>
    <property type="evidence" value="ECO:0007669"/>
    <property type="project" value="UniProtKB-UniRule"/>
</dbReference>
<comment type="subcellular location">
    <subcellularLocation>
        <location evidence="4">Cytoplasm</location>
    </subcellularLocation>
</comment>
<dbReference type="GO" id="GO:0006744">
    <property type="term" value="P:ubiquinone biosynthetic process"/>
    <property type="evidence" value="ECO:0007669"/>
    <property type="project" value="UniProtKB-UniRule"/>
</dbReference>
<evidence type="ECO:0000313" key="6">
    <source>
        <dbReference type="Proteomes" id="UP000439994"/>
    </source>
</evidence>
<comment type="catalytic activity">
    <reaction evidence="4">
        <text>chorismate = 4-hydroxybenzoate + pyruvate</text>
        <dbReference type="Rhea" id="RHEA:16505"/>
        <dbReference type="ChEBI" id="CHEBI:15361"/>
        <dbReference type="ChEBI" id="CHEBI:17879"/>
        <dbReference type="ChEBI" id="CHEBI:29748"/>
        <dbReference type="EC" id="4.1.3.40"/>
    </reaction>
</comment>
<keyword evidence="4" id="KW-0670">Pyruvate</keyword>
<feature type="binding site" evidence="4">
    <location>
        <position position="135"/>
    </location>
    <ligand>
        <name>substrate</name>
    </ligand>
</feature>
<gene>
    <name evidence="4" type="primary">ubiC</name>
    <name evidence="5" type="ORF">GNP35_14275</name>
</gene>
<keyword evidence="3 4" id="KW-0456">Lyase</keyword>
<dbReference type="InterPro" id="IPR028978">
    <property type="entry name" value="Chorismate_lyase_/UTRA_dom_sf"/>
</dbReference>
<proteinExistence type="inferred from homology"/>
<dbReference type="UniPathway" id="UPA00232"/>
<keyword evidence="1 4" id="KW-0963">Cytoplasm</keyword>
<dbReference type="Proteomes" id="UP000439994">
    <property type="component" value="Unassembled WGS sequence"/>
</dbReference>
<sequence>MLRTSNNFCYHSGSNQIEIKILFPIELPTNWQLADNSQSLAANKGLKSWVCSESSLTVKIKELGTAFSVEVLNQCYQAIDEKTQQQLNTKDSVALIREVLLKQGDKPLIYAQTIIPESTIVGTESRLAELGNQSLGQVLFQSKETQRGHIEVSTVSDSSALGSFIQNKLGQALTDVCFIRRSTFNLNNKPLIVNECFLPLLTNGSEE</sequence>
<dbReference type="SUPFAM" id="SSF64288">
    <property type="entry name" value="Chorismate lyase-like"/>
    <property type="match status" value="1"/>
</dbReference>
<comment type="pathway">
    <text evidence="4">Cofactor biosynthesis; ubiquinone biosynthesis.</text>
</comment>
<evidence type="ECO:0000256" key="4">
    <source>
        <dbReference type="HAMAP-Rule" id="MF_01632"/>
    </source>
</evidence>
<organism evidence="5 6">
    <name type="scientific">Psychrosphaera haliotis</name>
    <dbReference type="NCBI Taxonomy" id="555083"/>
    <lineage>
        <taxon>Bacteria</taxon>
        <taxon>Pseudomonadati</taxon>
        <taxon>Pseudomonadota</taxon>
        <taxon>Gammaproteobacteria</taxon>
        <taxon>Alteromonadales</taxon>
        <taxon>Pseudoalteromonadaceae</taxon>
        <taxon>Psychrosphaera</taxon>
    </lineage>
</organism>
<dbReference type="AlphaFoldDB" id="A0A6N8FH17"/>
<dbReference type="Gene3D" id="3.40.1410.10">
    <property type="entry name" value="Chorismate lyase-like"/>
    <property type="match status" value="1"/>
</dbReference>
<dbReference type="EMBL" id="WOCD01000005">
    <property type="protein sequence ID" value="MUH73551.1"/>
    <property type="molecule type" value="Genomic_DNA"/>
</dbReference>
<name>A0A6N8FH17_9GAMM</name>
<dbReference type="GO" id="GO:0005829">
    <property type="term" value="C:cytosol"/>
    <property type="evidence" value="ECO:0007669"/>
    <property type="project" value="TreeGrafter"/>
</dbReference>
<dbReference type="HAMAP" id="MF_01632">
    <property type="entry name" value="UbiC"/>
    <property type="match status" value="1"/>
</dbReference>
<feature type="binding site" evidence="4">
    <location>
        <position position="195"/>
    </location>
    <ligand>
        <name>substrate</name>
    </ligand>
</feature>
<accession>A0A6N8FH17</accession>
<dbReference type="EC" id="4.1.3.40" evidence="4"/>
<evidence type="ECO:0000256" key="1">
    <source>
        <dbReference type="ARBA" id="ARBA00022490"/>
    </source>
</evidence>
<dbReference type="PANTHER" id="PTHR38683">
    <property type="entry name" value="CHORISMATE PYRUVATE-LYASE"/>
    <property type="match status" value="1"/>
</dbReference>
<dbReference type="GO" id="GO:0042866">
    <property type="term" value="P:pyruvate biosynthetic process"/>
    <property type="evidence" value="ECO:0007669"/>
    <property type="project" value="UniProtKB-UniRule"/>
</dbReference>
<evidence type="ECO:0000256" key="3">
    <source>
        <dbReference type="ARBA" id="ARBA00023239"/>
    </source>
</evidence>
<feature type="binding site" evidence="4">
    <location>
        <position position="97"/>
    </location>
    <ligand>
        <name>substrate</name>
    </ligand>
</feature>
<comment type="caution">
    <text evidence="4">Lacks conserved residue(s) required for the propagation of feature annotation.</text>
</comment>
<keyword evidence="2 4" id="KW-0831">Ubiquinone biosynthesis</keyword>
<dbReference type="InterPro" id="IPR007440">
    <property type="entry name" value="Chorismate--pyruvate_lyase"/>
</dbReference>
<evidence type="ECO:0000313" key="5">
    <source>
        <dbReference type="EMBL" id="MUH73551.1"/>
    </source>
</evidence>
<keyword evidence="6" id="KW-1185">Reference proteome</keyword>